<feature type="domain" description="Helicase ATP-binding" evidence="21">
    <location>
        <begin position="785"/>
        <end position="950"/>
    </location>
</feature>
<feature type="region of interest" description="Disordered" evidence="20">
    <location>
        <begin position="590"/>
        <end position="613"/>
    </location>
</feature>
<evidence type="ECO:0000256" key="14">
    <source>
        <dbReference type="ARBA" id="ARBA00023242"/>
    </source>
</evidence>
<dbReference type="Proteomes" id="UP000663131">
    <property type="component" value="Chromosome 9"/>
</dbReference>
<dbReference type="Gene3D" id="1.20.120.850">
    <property type="entry name" value="SWI2/SNF2 ATPases, N-terminal domain"/>
    <property type="match status" value="1"/>
</dbReference>
<evidence type="ECO:0000256" key="5">
    <source>
        <dbReference type="ARBA" id="ARBA00022741"/>
    </source>
</evidence>
<keyword evidence="14" id="KW-0539">Nucleus</keyword>
<evidence type="ECO:0000256" key="13">
    <source>
        <dbReference type="ARBA" id="ARBA00023163"/>
    </source>
</evidence>
<keyword evidence="6" id="KW-0378">Hydrolase</keyword>
<dbReference type="InterPro" id="IPR027417">
    <property type="entry name" value="P-loop_NTPase"/>
</dbReference>
<comment type="similarity">
    <text evidence="2">Belongs to the SNF2/RAD54 helicase family. SWR1 subfamily.</text>
</comment>
<evidence type="ECO:0000259" key="22">
    <source>
        <dbReference type="PROSITE" id="PS51194"/>
    </source>
</evidence>
<feature type="compositionally biased region" description="Polar residues" evidence="20">
    <location>
        <begin position="738"/>
        <end position="750"/>
    </location>
</feature>
<evidence type="ECO:0000256" key="4">
    <source>
        <dbReference type="ARBA" id="ARBA00012551"/>
    </source>
</evidence>
<dbReference type="FunFam" id="3.40.50.300:FF:000655">
    <property type="entry name" value="Protein PHOTOPERIOD-INDEPENDENT EARLY FLOWERING 1"/>
    <property type="match status" value="1"/>
</dbReference>
<feature type="region of interest" description="Disordered" evidence="20">
    <location>
        <begin position="1575"/>
        <end position="1611"/>
    </location>
</feature>
<feature type="compositionally biased region" description="Basic and acidic residues" evidence="20">
    <location>
        <begin position="1580"/>
        <end position="1594"/>
    </location>
</feature>
<reference evidence="24" key="2">
    <citation type="journal article" name="BMC Genomics">
        <title>New genome assemblies reveal patterns of domestication and adaptation across Brettanomyces (Dekkera) species.</title>
        <authorList>
            <person name="Roach M.J."/>
            <person name="Borneman A.R."/>
        </authorList>
    </citation>
    <scope>NUCLEOTIDE SEQUENCE</scope>
    <source>
        <strain evidence="24">UCD 2041</strain>
    </source>
</reference>
<feature type="compositionally biased region" description="Basic and acidic residues" evidence="20">
    <location>
        <begin position="203"/>
        <end position="221"/>
    </location>
</feature>
<dbReference type="GO" id="GO:0003677">
    <property type="term" value="F:DNA binding"/>
    <property type="evidence" value="ECO:0007669"/>
    <property type="project" value="UniProtKB-KW"/>
</dbReference>
<feature type="compositionally biased region" description="Low complexity" evidence="20">
    <location>
        <begin position="545"/>
        <end position="563"/>
    </location>
</feature>
<dbReference type="InterPro" id="IPR049730">
    <property type="entry name" value="SNF2/RAD54-like_C"/>
</dbReference>
<dbReference type="PANTHER" id="PTHR45685:SF1">
    <property type="entry name" value="HELICASE SRCAP"/>
    <property type="match status" value="1"/>
</dbReference>
<dbReference type="OrthoDB" id="372624at2759"/>
<comment type="function">
    <text evidence="15">Catalytic component of the SWR1 complex which mediates the ATP-dependent exchange of histone H2A for the H2A variant HZT1 leading to transcriptional regulation of selected genes by chromatin remodeling.</text>
</comment>
<dbReference type="Gene3D" id="3.40.50.300">
    <property type="entry name" value="P-loop containing nucleotide triphosphate hydrolases"/>
    <property type="match status" value="1"/>
</dbReference>
<feature type="region of interest" description="Disordered" evidence="20">
    <location>
        <begin position="197"/>
        <end position="244"/>
    </location>
</feature>
<feature type="compositionally biased region" description="Acidic residues" evidence="20">
    <location>
        <begin position="604"/>
        <end position="613"/>
    </location>
</feature>
<evidence type="ECO:0000256" key="16">
    <source>
        <dbReference type="ARBA" id="ARBA00040599"/>
    </source>
</evidence>
<evidence type="ECO:0000256" key="9">
    <source>
        <dbReference type="ARBA" id="ARBA00022853"/>
    </source>
</evidence>
<feature type="coiled-coil region" evidence="19">
    <location>
        <begin position="484"/>
        <end position="514"/>
    </location>
</feature>
<keyword evidence="13" id="KW-0804">Transcription</keyword>
<feature type="domain" description="HSA" evidence="23">
    <location>
        <begin position="395"/>
        <end position="468"/>
    </location>
</feature>
<feature type="region of interest" description="Disordered" evidence="20">
    <location>
        <begin position="689"/>
        <end position="750"/>
    </location>
</feature>
<dbReference type="InterPro" id="IPR021211">
    <property type="entry name" value="SAM35"/>
</dbReference>
<feature type="compositionally biased region" description="Acidic residues" evidence="20">
    <location>
        <begin position="1595"/>
        <end position="1610"/>
    </location>
</feature>
<evidence type="ECO:0000256" key="11">
    <source>
        <dbReference type="ARBA" id="ARBA00023125"/>
    </source>
</evidence>
<dbReference type="CDD" id="cd18793">
    <property type="entry name" value="SF2_C_SNF"/>
    <property type="match status" value="1"/>
</dbReference>
<keyword evidence="10" id="KW-0805">Transcription regulation</keyword>
<dbReference type="GO" id="GO:0042393">
    <property type="term" value="F:histone binding"/>
    <property type="evidence" value="ECO:0007669"/>
    <property type="project" value="TreeGrafter"/>
</dbReference>
<dbReference type="Pfam" id="PF00176">
    <property type="entry name" value="SNF2-rel_dom"/>
    <property type="match status" value="1"/>
</dbReference>
<feature type="compositionally biased region" description="Polar residues" evidence="20">
    <location>
        <begin position="226"/>
        <end position="237"/>
    </location>
</feature>
<dbReference type="GO" id="GO:0005524">
    <property type="term" value="F:ATP binding"/>
    <property type="evidence" value="ECO:0007669"/>
    <property type="project" value="UniProtKB-KW"/>
</dbReference>
<dbReference type="SMART" id="SM00490">
    <property type="entry name" value="HELICc"/>
    <property type="match status" value="1"/>
</dbReference>
<organism evidence="24 25">
    <name type="scientific">Dekkera bruxellensis</name>
    <name type="common">Brettanomyces custersii</name>
    <dbReference type="NCBI Taxonomy" id="5007"/>
    <lineage>
        <taxon>Eukaryota</taxon>
        <taxon>Fungi</taxon>
        <taxon>Dikarya</taxon>
        <taxon>Ascomycota</taxon>
        <taxon>Saccharomycotina</taxon>
        <taxon>Pichiomycetes</taxon>
        <taxon>Pichiales</taxon>
        <taxon>Pichiaceae</taxon>
        <taxon>Brettanomyces</taxon>
    </lineage>
</organism>
<proteinExistence type="inferred from homology"/>
<keyword evidence="11" id="KW-0238">DNA-binding</keyword>
<dbReference type="Pfam" id="PF10806">
    <property type="entry name" value="SAM35"/>
    <property type="match status" value="1"/>
</dbReference>
<accession>A0A871RGL8</accession>
<dbReference type="InterPro" id="IPR050520">
    <property type="entry name" value="INO80/SWR1_helicase"/>
</dbReference>
<dbReference type="PROSITE" id="PS51194">
    <property type="entry name" value="HELICASE_CTER"/>
    <property type="match status" value="1"/>
</dbReference>
<dbReference type="SUPFAM" id="SSF52540">
    <property type="entry name" value="P-loop containing nucleoside triphosphate hydrolases"/>
    <property type="match status" value="2"/>
</dbReference>
<keyword evidence="12" id="KW-0010">Activator</keyword>
<evidence type="ECO:0000256" key="7">
    <source>
        <dbReference type="ARBA" id="ARBA00022806"/>
    </source>
</evidence>
<feature type="compositionally biased region" description="Polar residues" evidence="20">
    <location>
        <begin position="518"/>
        <end position="531"/>
    </location>
</feature>
<comment type="subcellular location">
    <subcellularLocation>
        <location evidence="1">Nucleus</location>
    </subcellularLocation>
</comment>
<evidence type="ECO:0000313" key="24">
    <source>
        <dbReference type="EMBL" id="QOU22878.1"/>
    </source>
</evidence>
<keyword evidence="9" id="KW-0156">Chromatin regulator</keyword>
<dbReference type="Pfam" id="PF00271">
    <property type="entry name" value="Helicase_C"/>
    <property type="match status" value="1"/>
</dbReference>
<dbReference type="GO" id="GO:0016887">
    <property type="term" value="F:ATP hydrolysis activity"/>
    <property type="evidence" value="ECO:0007669"/>
    <property type="project" value="TreeGrafter"/>
</dbReference>
<dbReference type="CDD" id="cd18003">
    <property type="entry name" value="DEXQc_SRCAP"/>
    <property type="match status" value="1"/>
</dbReference>
<dbReference type="GeneID" id="64574989"/>
<evidence type="ECO:0000256" key="2">
    <source>
        <dbReference type="ARBA" id="ARBA00009220"/>
    </source>
</evidence>
<dbReference type="Gene3D" id="3.40.50.10810">
    <property type="entry name" value="Tandem AAA-ATPase domain"/>
    <property type="match status" value="1"/>
</dbReference>
<feature type="domain" description="Helicase C-terminal" evidence="22">
    <location>
        <begin position="1306"/>
        <end position="1459"/>
    </location>
</feature>
<keyword evidence="7" id="KW-0347">Helicase</keyword>
<dbReference type="EC" id="3.6.4.12" evidence="4"/>
<evidence type="ECO:0000259" key="21">
    <source>
        <dbReference type="PROSITE" id="PS51192"/>
    </source>
</evidence>
<evidence type="ECO:0000256" key="6">
    <source>
        <dbReference type="ARBA" id="ARBA00022801"/>
    </source>
</evidence>
<evidence type="ECO:0000256" key="8">
    <source>
        <dbReference type="ARBA" id="ARBA00022840"/>
    </source>
</evidence>
<dbReference type="GO" id="GO:0000812">
    <property type="term" value="C:Swr1 complex"/>
    <property type="evidence" value="ECO:0007669"/>
    <property type="project" value="TreeGrafter"/>
</dbReference>
<protein>
    <recommendedName>
        <fullName evidence="16">Helicase SWR1</fullName>
        <ecNumber evidence="4">3.6.4.12</ecNumber>
    </recommendedName>
    <alternativeName>
        <fullName evidence="18">Helicase swr1</fullName>
    </alternativeName>
</protein>
<dbReference type="Pfam" id="PF07529">
    <property type="entry name" value="HSA"/>
    <property type="match status" value="1"/>
</dbReference>
<dbReference type="PROSITE" id="PS51192">
    <property type="entry name" value="HELICASE_ATP_BIND_1"/>
    <property type="match status" value="1"/>
</dbReference>
<dbReference type="FunFam" id="3.40.50.10810:FF:000005">
    <property type="entry name" value="Photoperiod-independent early flowering 1"/>
    <property type="match status" value="1"/>
</dbReference>
<dbReference type="PANTHER" id="PTHR45685">
    <property type="entry name" value="HELICASE SRCAP-RELATED"/>
    <property type="match status" value="1"/>
</dbReference>
<dbReference type="GO" id="GO:0003678">
    <property type="term" value="F:DNA helicase activity"/>
    <property type="evidence" value="ECO:0007669"/>
    <property type="project" value="UniProtKB-EC"/>
</dbReference>
<dbReference type="KEGG" id="bbrx:BRETT_003065"/>
<feature type="region of interest" description="Disordered" evidence="20">
    <location>
        <begin position="518"/>
        <end position="567"/>
    </location>
</feature>
<evidence type="ECO:0000256" key="10">
    <source>
        <dbReference type="ARBA" id="ARBA00023015"/>
    </source>
</evidence>
<dbReference type="InterPro" id="IPR000330">
    <property type="entry name" value="SNF2_N"/>
</dbReference>
<gene>
    <name evidence="24" type="ORF">BRETT_003065</name>
</gene>
<dbReference type="RefSeq" id="XP_041139371.1">
    <property type="nucleotide sequence ID" value="XM_041281580.1"/>
</dbReference>
<evidence type="ECO:0000256" key="15">
    <source>
        <dbReference type="ARBA" id="ARBA00037570"/>
    </source>
</evidence>
<reference evidence="24" key="1">
    <citation type="submission" date="2020-10" db="EMBL/GenBank/DDBJ databases">
        <authorList>
            <person name="Palmer J.M."/>
        </authorList>
    </citation>
    <scope>NUCLEOTIDE SEQUENCE</scope>
    <source>
        <strain evidence="24">UCD 2041</strain>
    </source>
</reference>
<dbReference type="SMART" id="SM00487">
    <property type="entry name" value="DEXDc"/>
    <property type="match status" value="1"/>
</dbReference>
<sequence>MASTLSGCKEGIKSNTRKRNAVELTDHLKDQKKRHMDSDIKYYKFNQDNPLEIPSYYARSVKLDSKDTSFDLKARKQKLCDLLVDSMHMLDELFHLRNFTSLVYFDPQNVRKIQQSESFKKFEGDYNLWPKTGDQKARLRISSRISEHTDPLKQEIMDKVQMMTKPEMVVGKDYSKIRKHQVKKEFQSKHLGYSRKIKRSCKPKYDKKNKYQKLERSKSNAKDIGLNTSKNGDSISVQGDFGDNDSEEKHMTDYAVVNRDNGYADSSDESSPILIDQLPVTYHYPSKLKLNYNVKPQIITNPVHLIKPKFKNLEKYLDSFIFTTGEPTEEVITKDYEKYLLAEKQKIFNVKIGLQKHILRLDKKENVFRNVPNGSKEPTMIRQNFQHGFNHYKERLPPFRIQNQVTQHDNLLAQGVKSSKLIHKLRIIKVQKGRKITQMIENHFKRLSQEEERKIKEFHRMKIKLAKDTAREVKKKWIIAVKAYKILEEKAEEKERAEQSKKELSKILDQSTKMLGAQLSANRSENNTQRQIIEKDENTEEDSDYFSSSSSGFEESSGNGSLGDSNEEIRASVNNDDKLSPEQLREKYKNLEKVKMPFMSSTDSDAESSEDENYGYDEGIEGNDLRSLYRGNASNFPMRSLHSTHSLNGKNELLFKQVDLNKPFLDDNRDKPYITTPEDKVHSATVITENSISNEDSKNSHGNGDLAPVDENLKSLVTDEIDEDSDEDSLYEEDDLDTPTSSPKNVENNGNDIKAKTVAVADVPIPTLLRGVLRPYQKEGLNWLVSLYNNRTNGILADEMGLGKTIQTIALLAYLACEKNEWGPHLIVVPTSVILNWEMEFKRFAPGFKVLTYYGTPQQRKEKRKGWNTPDTFHVCITSYQLVVQDHTVFRRKKWQYMVLDEAHNIKNFRSQRWRSLLNFNTEHRLLLTGTPLQNNIVELWSLLYFLMPSSQGNNSMPEGFANLIDFQQWFGKPVDKIIQSGGLGDDAETKATVNKLHQVLRPYLLRRLKQDVEKQLPAKYEHIVYCRLSKRQRLLYDDFMSRAQTKETLASGNFLSIINCLMQLRKVCNHPDLFEVRPINTSFALQRSVISQFANTEKAIKQQFRLAPFDTIDLGFMNLLPAHTYKLSSLEVESLQDLSASQTFAEKIDTLKHNLKGKSTGLDFSSMEQYYKWMLYKQEQDLLERTIHLKYINDHNCNRSQYVSADLINSVTLTKSSPGPSIMTDLVKEISTRATELNPIIQNFAFVTPNAICEDLIDLTVPPTLKNKVQYVAQNDLVLNPFHNVQIKETISFPDKSLLQYDCGKLQRLAILLEEIIPNGHRVLIFTQMSKMLDVLEKFLNYNGYTYLRLDGATKIEDRQLMTERFNRNDRIKCFILSTRSGGLGINLTGADTVVFYDSDWNPAMDKQCQDRCHRIGQTRDVHIYRFVSEYTIESNILKKANQKRQLDNVVIQEGDFTTDYFSKITINDLLGKDNASNNSSDLADDGMNRNELIFNSNTSNNLSKALEQAEDVEDANAAKVALNEINVDANDFTDQQNCSRSPSVGILQSHQMGESEDSATELFTKRIDKFTVQHSKHGHEIESNKITGRKEADEDDEEDDDDDDDDDGGVGHIDEYMIRFIAGAEPNSDSFTKLITKRLYVLPSDPTANKDQGNIKFKLGVYNLFPFTFDENVLVSVDPHCLSALLILTCKTGSRLPQLRPLISASEKVKADRCIVAMSYSASPDGQLPILVEDEVNKSEQKVKRKFRSTMMINKFIIANISDPTIKMCIKLVDTRLFDFYTSCLLASKNEKLIMRLYSLAGLEEKQKVLFDKLVYPAVIAHLASRFQFNIRNPYIASTFMRNSIESWIKPKYYTCAVKEEYEKCLREGFHTLRMFEEMYKDRNQKFYFDVDKPSIFDYKLAATIYCISSLSDFIPDFSRVIGKCPLLLAHCNLVMQTVKK</sequence>
<name>A0A871RGL8_DEKBR</name>
<keyword evidence="5" id="KW-0547">Nucleotide-binding</keyword>
<dbReference type="GO" id="GO:0006338">
    <property type="term" value="P:chromatin remodeling"/>
    <property type="evidence" value="ECO:0007669"/>
    <property type="project" value="TreeGrafter"/>
</dbReference>
<evidence type="ECO:0000259" key="23">
    <source>
        <dbReference type="PROSITE" id="PS51204"/>
    </source>
</evidence>
<dbReference type="InterPro" id="IPR001650">
    <property type="entry name" value="Helicase_C-like"/>
</dbReference>
<evidence type="ECO:0000256" key="18">
    <source>
        <dbReference type="ARBA" id="ARBA00074297"/>
    </source>
</evidence>
<evidence type="ECO:0000256" key="20">
    <source>
        <dbReference type="SAM" id="MobiDB-lite"/>
    </source>
</evidence>
<evidence type="ECO:0000256" key="12">
    <source>
        <dbReference type="ARBA" id="ARBA00023159"/>
    </source>
</evidence>
<dbReference type="InterPro" id="IPR014012">
    <property type="entry name" value="HSA_dom"/>
</dbReference>
<keyword evidence="19" id="KW-0175">Coiled coil</keyword>
<evidence type="ECO:0000256" key="3">
    <source>
        <dbReference type="ARBA" id="ARBA00011826"/>
    </source>
</evidence>
<feature type="compositionally biased region" description="Acidic residues" evidence="20">
    <location>
        <begin position="719"/>
        <end position="737"/>
    </location>
</feature>
<evidence type="ECO:0000256" key="19">
    <source>
        <dbReference type="SAM" id="Coils"/>
    </source>
</evidence>
<comment type="subunit">
    <text evidence="3">Component of the SWR1 chromatin-remodeling complex.</text>
</comment>
<evidence type="ECO:0000256" key="17">
    <source>
        <dbReference type="ARBA" id="ARBA00047995"/>
    </source>
</evidence>
<dbReference type="InterPro" id="IPR014001">
    <property type="entry name" value="Helicase_ATP-bd"/>
</dbReference>
<evidence type="ECO:0000256" key="1">
    <source>
        <dbReference type="ARBA" id="ARBA00004123"/>
    </source>
</evidence>
<comment type="catalytic activity">
    <reaction evidence="17">
        <text>ATP + H2O = ADP + phosphate + H(+)</text>
        <dbReference type="Rhea" id="RHEA:13065"/>
        <dbReference type="ChEBI" id="CHEBI:15377"/>
        <dbReference type="ChEBI" id="CHEBI:15378"/>
        <dbReference type="ChEBI" id="CHEBI:30616"/>
        <dbReference type="ChEBI" id="CHEBI:43474"/>
        <dbReference type="ChEBI" id="CHEBI:456216"/>
        <dbReference type="EC" id="3.6.4.12"/>
    </reaction>
</comment>
<evidence type="ECO:0000313" key="25">
    <source>
        <dbReference type="Proteomes" id="UP000663131"/>
    </source>
</evidence>
<dbReference type="PROSITE" id="PS51204">
    <property type="entry name" value="HSA"/>
    <property type="match status" value="1"/>
</dbReference>
<dbReference type="InterPro" id="IPR038718">
    <property type="entry name" value="SNF2-like_sf"/>
</dbReference>
<keyword evidence="8" id="KW-0067">ATP-binding</keyword>
<dbReference type="EMBL" id="CP063137">
    <property type="protein sequence ID" value="QOU22878.1"/>
    <property type="molecule type" value="Genomic_DNA"/>
</dbReference>